<keyword evidence="2" id="KW-1185">Reference proteome</keyword>
<feature type="compositionally biased region" description="Polar residues" evidence="1">
    <location>
        <begin position="306"/>
        <end position="318"/>
    </location>
</feature>
<feature type="region of interest" description="Disordered" evidence="1">
    <location>
        <begin position="265"/>
        <end position="325"/>
    </location>
</feature>
<proteinExistence type="predicted"/>
<evidence type="ECO:0000256" key="1">
    <source>
        <dbReference type="SAM" id="MobiDB-lite"/>
    </source>
</evidence>
<evidence type="ECO:0000313" key="2">
    <source>
        <dbReference type="Proteomes" id="UP000887569"/>
    </source>
</evidence>
<reference evidence="3" key="1">
    <citation type="submission" date="2022-11" db="UniProtKB">
        <authorList>
            <consortium name="WormBaseParasite"/>
        </authorList>
    </citation>
    <scope>IDENTIFICATION</scope>
</reference>
<dbReference type="WBParaSite" id="PgE226_g001_t01">
    <property type="protein sequence ID" value="PgE226_g001_t01"/>
    <property type="gene ID" value="PgE226_g001"/>
</dbReference>
<name>A0A915A2F8_PARUN</name>
<evidence type="ECO:0000313" key="3">
    <source>
        <dbReference type="WBParaSite" id="PgE226_g001_t01"/>
    </source>
</evidence>
<organism evidence="2 3">
    <name type="scientific">Parascaris univalens</name>
    <name type="common">Nematode worm</name>
    <dbReference type="NCBI Taxonomy" id="6257"/>
    <lineage>
        <taxon>Eukaryota</taxon>
        <taxon>Metazoa</taxon>
        <taxon>Ecdysozoa</taxon>
        <taxon>Nematoda</taxon>
        <taxon>Chromadorea</taxon>
        <taxon>Rhabditida</taxon>
        <taxon>Spirurina</taxon>
        <taxon>Ascaridomorpha</taxon>
        <taxon>Ascaridoidea</taxon>
        <taxon>Ascarididae</taxon>
        <taxon>Parascaris</taxon>
    </lineage>
</organism>
<accession>A0A915A2F8</accession>
<feature type="compositionally biased region" description="Polar residues" evidence="1">
    <location>
        <begin position="267"/>
        <end position="295"/>
    </location>
</feature>
<sequence length="325" mass="37677">LLTVYKSGRSHEQLGKAMPESSENAVLNDAENNGVSVTYRHATSRNPLPVQMPQEFVKLKEMENIMNGLTLKIKEAKSAILSEEYQNKCMQERANKLAAEMQEKTAFIRESENWRLTVALEAERLSEIWNTENGKILLADTRLSENAHHVRALERQIEYTRRFIERKRNAVSAWQNSTTPLLHKEELLALESENNESARKIVIWQKENSRLALILDAMKERESEMQFAVDRCYQRKKRAQDECHRMRCRIVYLSSVLDSRFTYDAQGESSDTEQPSERNSSLSSTECAYQPQYMTREQGRDGENTVIASSRQTGQETQLPFHIRR</sequence>
<dbReference type="Proteomes" id="UP000887569">
    <property type="component" value="Unplaced"/>
</dbReference>
<dbReference type="AlphaFoldDB" id="A0A915A2F8"/>
<protein>
    <submittedName>
        <fullName evidence="3">Uncharacterized protein</fullName>
    </submittedName>
</protein>